<comment type="caution">
    <text evidence="1">The sequence shown here is derived from an EMBL/GenBank/DDBJ whole genome shotgun (WGS) entry which is preliminary data.</text>
</comment>
<keyword evidence="2" id="KW-1185">Reference proteome</keyword>
<evidence type="ECO:0000313" key="2">
    <source>
        <dbReference type="Proteomes" id="UP000050525"/>
    </source>
</evidence>
<accession>A0A151PF64</accession>
<organism evidence="1 2">
    <name type="scientific">Alligator mississippiensis</name>
    <name type="common">American alligator</name>
    <dbReference type="NCBI Taxonomy" id="8496"/>
    <lineage>
        <taxon>Eukaryota</taxon>
        <taxon>Metazoa</taxon>
        <taxon>Chordata</taxon>
        <taxon>Craniata</taxon>
        <taxon>Vertebrata</taxon>
        <taxon>Euteleostomi</taxon>
        <taxon>Archelosauria</taxon>
        <taxon>Archosauria</taxon>
        <taxon>Crocodylia</taxon>
        <taxon>Alligatoridae</taxon>
        <taxon>Alligatorinae</taxon>
        <taxon>Alligator</taxon>
    </lineage>
</organism>
<name>A0A151PF64_ALLMI</name>
<evidence type="ECO:0000313" key="1">
    <source>
        <dbReference type="EMBL" id="KYO47731.1"/>
    </source>
</evidence>
<dbReference type="AlphaFoldDB" id="A0A151PF64"/>
<sequence length="99" mass="11379">MAEPYSYEVAQISIFICSITIHLYLSSTHFKSENCLQLINLGRVVRKECSCVFTVPEGRCFASQRSFFPQILTESTTFTRAEKDSAQTGFGRYQEEKNY</sequence>
<gene>
    <name evidence="1" type="ORF">Y1Q_0019809</name>
</gene>
<proteinExistence type="predicted"/>
<dbReference type="Proteomes" id="UP000050525">
    <property type="component" value="Unassembled WGS sequence"/>
</dbReference>
<dbReference type="EMBL" id="AKHW03000416">
    <property type="protein sequence ID" value="KYO47731.1"/>
    <property type="molecule type" value="Genomic_DNA"/>
</dbReference>
<reference evidence="1 2" key="1">
    <citation type="journal article" date="2012" name="Genome Biol.">
        <title>Sequencing three crocodilian genomes to illuminate the evolution of archosaurs and amniotes.</title>
        <authorList>
            <person name="St John J.A."/>
            <person name="Braun E.L."/>
            <person name="Isberg S.R."/>
            <person name="Miles L.G."/>
            <person name="Chong A.Y."/>
            <person name="Gongora J."/>
            <person name="Dalzell P."/>
            <person name="Moran C."/>
            <person name="Bed'hom B."/>
            <person name="Abzhanov A."/>
            <person name="Burgess S.C."/>
            <person name="Cooksey A.M."/>
            <person name="Castoe T.A."/>
            <person name="Crawford N.G."/>
            <person name="Densmore L.D."/>
            <person name="Drew J.C."/>
            <person name="Edwards S.V."/>
            <person name="Faircloth B.C."/>
            <person name="Fujita M.K."/>
            <person name="Greenwold M.J."/>
            <person name="Hoffmann F.G."/>
            <person name="Howard J.M."/>
            <person name="Iguchi T."/>
            <person name="Janes D.E."/>
            <person name="Khan S.Y."/>
            <person name="Kohno S."/>
            <person name="de Koning A.J."/>
            <person name="Lance S.L."/>
            <person name="McCarthy F.M."/>
            <person name="McCormack J.E."/>
            <person name="Merchant M.E."/>
            <person name="Peterson D.G."/>
            <person name="Pollock D.D."/>
            <person name="Pourmand N."/>
            <person name="Raney B.J."/>
            <person name="Roessler K.A."/>
            <person name="Sanford J.R."/>
            <person name="Sawyer R.H."/>
            <person name="Schmidt C.J."/>
            <person name="Triplett E.W."/>
            <person name="Tuberville T.D."/>
            <person name="Venegas-Anaya M."/>
            <person name="Howard J.T."/>
            <person name="Jarvis E.D."/>
            <person name="Guillette L.J.Jr."/>
            <person name="Glenn T.C."/>
            <person name="Green R.E."/>
            <person name="Ray D.A."/>
        </authorList>
    </citation>
    <scope>NUCLEOTIDE SEQUENCE [LARGE SCALE GENOMIC DNA]</scope>
    <source>
        <strain evidence="1">KSC_2009_1</strain>
    </source>
</reference>
<protein>
    <submittedName>
        <fullName evidence="1">Uncharacterized protein</fullName>
    </submittedName>
</protein>